<evidence type="ECO:0000256" key="8">
    <source>
        <dbReference type="ARBA" id="ARBA00022842"/>
    </source>
</evidence>
<evidence type="ECO:0000256" key="6">
    <source>
        <dbReference type="ARBA" id="ARBA00022763"/>
    </source>
</evidence>
<evidence type="ECO:0000259" key="14">
    <source>
        <dbReference type="PROSITE" id="PS51462"/>
    </source>
</evidence>
<dbReference type="InterPro" id="IPR020084">
    <property type="entry name" value="NUDIX_hydrolase_CS"/>
</dbReference>
<evidence type="ECO:0000313" key="15">
    <source>
        <dbReference type="EMBL" id="GGC37096.1"/>
    </source>
</evidence>
<protein>
    <recommendedName>
        <fullName evidence="11">8-oxo-dGTP diphosphatase</fullName>
        <ecNumber evidence="11">3.6.1.55</ecNumber>
    </recommendedName>
</protein>
<keyword evidence="7 12" id="KW-0378">Hydrolase</keyword>
<feature type="compositionally biased region" description="Basic and acidic residues" evidence="13">
    <location>
        <begin position="136"/>
        <end position="146"/>
    </location>
</feature>
<keyword evidence="16" id="KW-1185">Reference proteome</keyword>
<dbReference type="SUPFAM" id="SSF55811">
    <property type="entry name" value="Nudix"/>
    <property type="match status" value="1"/>
</dbReference>
<dbReference type="RefSeq" id="WP_181271381.1">
    <property type="nucleotide sequence ID" value="NZ_BMJG01000005.1"/>
</dbReference>
<evidence type="ECO:0000256" key="1">
    <source>
        <dbReference type="ARBA" id="ARBA00001946"/>
    </source>
</evidence>
<keyword evidence="9" id="KW-0234">DNA repair</keyword>
<comment type="catalytic activity">
    <reaction evidence="10">
        <text>8-oxo-dGTP + H2O = 8-oxo-dGMP + diphosphate + H(+)</text>
        <dbReference type="Rhea" id="RHEA:31575"/>
        <dbReference type="ChEBI" id="CHEBI:15377"/>
        <dbReference type="ChEBI" id="CHEBI:15378"/>
        <dbReference type="ChEBI" id="CHEBI:33019"/>
        <dbReference type="ChEBI" id="CHEBI:63224"/>
        <dbReference type="ChEBI" id="CHEBI:77896"/>
        <dbReference type="EC" id="3.6.1.55"/>
    </reaction>
</comment>
<dbReference type="EMBL" id="BMJG01000005">
    <property type="protein sequence ID" value="GGC37096.1"/>
    <property type="molecule type" value="Genomic_DNA"/>
</dbReference>
<dbReference type="Pfam" id="PF00293">
    <property type="entry name" value="NUDIX"/>
    <property type="match status" value="1"/>
</dbReference>
<accession>A0ABQ1M9F3</accession>
<dbReference type="CDD" id="cd03425">
    <property type="entry name" value="NUDIX_MutT_NudA_like"/>
    <property type="match status" value="1"/>
</dbReference>
<feature type="domain" description="Nudix hydrolase" evidence="14">
    <location>
        <begin position="3"/>
        <end position="128"/>
    </location>
</feature>
<dbReference type="PROSITE" id="PS51462">
    <property type="entry name" value="NUDIX"/>
    <property type="match status" value="1"/>
</dbReference>
<comment type="similarity">
    <text evidence="2 12">Belongs to the Nudix hydrolase family.</text>
</comment>
<dbReference type="InterPro" id="IPR020476">
    <property type="entry name" value="Nudix_hydrolase"/>
</dbReference>
<dbReference type="Gene3D" id="3.90.79.10">
    <property type="entry name" value="Nucleoside Triphosphate Pyrophosphohydrolase"/>
    <property type="match status" value="1"/>
</dbReference>
<name>A0ABQ1M9F3_9MICO</name>
<evidence type="ECO:0000256" key="10">
    <source>
        <dbReference type="ARBA" id="ARBA00035861"/>
    </source>
</evidence>
<evidence type="ECO:0000256" key="2">
    <source>
        <dbReference type="ARBA" id="ARBA00005582"/>
    </source>
</evidence>
<gene>
    <name evidence="15" type="ORF">GCM10010974_19380</name>
</gene>
<dbReference type="Proteomes" id="UP000632322">
    <property type="component" value="Unassembled WGS sequence"/>
</dbReference>
<dbReference type="PANTHER" id="PTHR47707:SF1">
    <property type="entry name" value="NUDIX HYDROLASE FAMILY PROTEIN"/>
    <property type="match status" value="1"/>
</dbReference>
<dbReference type="PROSITE" id="PS00893">
    <property type="entry name" value="NUDIX_BOX"/>
    <property type="match status" value="1"/>
</dbReference>
<keyword evidence="5" id="KW-0479">Metal-binding</keyword>
<keyword evidence="4" id="KW-0235">DNA replication</keyword>
<dbReference type="PRINTS" id="PR00502">
    <property type="entry name" value="NUDIXFAMILY"/>
</dbReference>
<sequence>MVKVIRVVGAVIEHHGRILACRRRPDRAEGGKWEFPGGKIETGETPQQALSREIAEELDLHDAKVRDLVTRATTQSGDKRIDLACYFVAVTTLPSSSTDHDSMKWCTREQLSTLQWARADLPTVEKLATGAPTPENHSDRSKDAQR</sequence>
<evidence type="ECO:0000256" key="9">
    <source>
        <dbReference type="ARBA" id="ARBA00023204"/>
    </source>
</evidence>
<reference evidence="16" key="1">
    <citation type="journal article" date="2019" name="Int. J. Syst. Evol. Microbiol.">
        <title>The Global Catalogue of Microorganisms (GCM) 10K type strain sequencing project: providing services to taxonomists for standard genome sequencing and annotation.</title>
        <authorList>
            <consortium name="The Broad Institute Genomics Platform"/>
            <consortium name="The Broad Institute Genome Sequencing Center for Infectious Disease"/>
            <person name="Wu L."/>
            <person name="Ma J."/>
        </authorList>
    </citation>
    <scope>NUCLEOTIDE SEQUENCE [LARGE SCALE GENOMIC DNA]</scope>
    <source>
        <strain evidence="16">CGMCC 1.15472</strain>
    </source>
</reference>
<evidence type="ECO:0000256" key="7">
    <source>
        <dbReference type="ARBA" id="ARBA00022801"/>
    </source>
</evidence>
<keyword evidence="3" id="KW-0515">Mutator protein</keyword>
<dbReference type="InterPro" id="IPR000086">
    <property type="entry name" value="NUDIX_hydrolase_dom"/>
</dbReference>
<evidence type="ECO:0000256" key="5">
    <source>
        <dbReference type="ARBA" id="ARBA00022723"/>
    </source>
</evidence>
<dbReference type="InterPro" id="IPR047127">
    <property type="entry name" value="MutT-like"/>
</dbReference>
<keyword evidence="6" id="KW-0227">DNA damage</keyword>
<evidence type="ECO:0000313" key="16">
    <source>
        <dbReference type="Proteomes" id="UP000632322"/>
    </source>
</evidence>
<evidence type="ECO:0000256" key="11">
    <source>
        <dbReference type="ARBA" id="ARBA00038905"/>
    </source>
</evidence>
<feature type="region of interest" description="Disordered" evidence="13">
    <location>
        <begin position="124"/>
        <end position="146"/>
    </location>
</feature>
<evidence type="ECO:0000256" key="4">
    <source>
        <dbReference type="ARBA" id="ARBA00022705"/>
    </source>
</evidence>
<comment type="cofactor">
    <cofactor evidence="1">
        <name>Mg(2+)</name>
        <dbReference type="ChEBI" id="CHEBI:18420"/>
    </cofactor>
</comment>
<comment type="caution">
    <text evidence="15">The sequence shown here is derived from an EMBL/GenBank/DDBJ whole genome shotgun (WGS) entry which is preliminary data.</text>
</comment>
<proteinExistence type="inferred from homology"/>
<evidence type="ECO:0000256" key="12">
    <source>
        <dbReference type="RuleBase" id="RU003476"/>
    </source>
</evidence>
<keyword evidence="8" id="KW-0460">Magnesium</keyword>
<evidence type="ECO:0000256" key="13">
    <source>
        <dbReference type="SAM" id="MobiDB-lite"/>
    </source>
</evidence>
<organism evidence="15 16">
    <name type="scientific">Brevibacterium sediminis</name>
    <dbReference type="NCBI Taxonomy" id="1857024"/>
    <lineage>
        <taxon>Bacteria</taxon>
        <taxon>Bacillati</taxon>
        <taxon>Actinomycetota</taxon>
        <taxon>Actinomycetes</taxon>
        <taxon>Micrococcales</taxon>
        <taxon>Brevibacteriaceae</taxon>
        <taxon>Brevibacterium</taxon>
    </lineage>
</organism>
<dbReference type="EC" id="3.6.1.55" evidence="11"/>
<evidence type="ECO:0000256" key="3">
    <source>
        <dbReference type="ARBA" id="ARBA00022457"/>
    </source>
</evidence>
<dbReference type="InterPro" id="IPR015797">
    <property type="entry name" value="NUDIX_hydrolase-like_dom_sf"/>
</dbReference>
<dbReference type="PANTHER" id="PTHR47707">
    <property type="entry name" value="8-OXO-DGTP DIPHOSPHATASE"/>
    <property type="match status" value="1"/>
</dbReference>